<feature type="compositionally biased region" description="Low complexity" evidence="1">
    <location>
        <begin position="338"/>
        <end position="369"/>
    </location>
</feature>
<evidence type="ECO:0000313" key="3">
    <source>
        <dbReference type="Proteomes" id="UP001383192"/>
    </source>
</evidence>
<evidence type="ECO:0000313" key="2">
    <source>
        <dbReference type="EMBL" id="KAK7047538.1"/>
    </source>
</evidence>
<proteinExistence type="predicted"/>
<feature type="region of interest" description="Disordered" evidence="1">
    <location>
        <begin position="268"/>
        <end position="379"/>
    </location>
</feature>
<name>A0AAW0D4M4_9AGAR</name>
<feature type="region of interest" description="Disordered" evidence="1">
    <location>
        <begin position="51"/>
        <end position="253"/>
    </location>
</feature>
<sequence length="774" mass="84282">MPSSHTKAIKRLSSPEPPLEFCLESSTTDDTLRTNAVAPGVSVDDALMPLVETARQSPPRNFLAGSEEPENSLPSKRRAVPTSKAKYLLEQADNEESGIARNILGVETVDNEELEYVSDSPKDSSKVNPDNKQRPKQFGHADTDPSAASRKESTPQKETDPVKKWETPLGNFRKPKVTAEASRSDQLKSSTSQMKFGTPEKQQLLPITAYQTPPPSTRKRPRSPIEPDSPSPVKRNKSDLGSPVPRVPQPRTFMLTLPNGNQIQVMEVLQESPAGLPSPRTVGPSIEAAAAKAPSPKTVKSSAQSSPADVSATAPKNSTSKTVGPSVDISKTVGSVDTPKTPGSSKTMSSSTTASSSMSTPSKKTNSTPFDIPPLFDSPSPEYVPAPAWKIERDPEHERAVERSFTEPTVPASVRFHASIQKYDSAQQKVMVNRYNAKAKYKNFPANIRAIYKPRYQDSIWRDFYLRSANLLHASRLKPAIIMPYSIAISEDKKARIFANYSSLGDGHNALTMTTVSRMIQFGGYKNIINLPRAPPSFVRVVRGREYLAVGDGPADGQNLVALMTGRVTGAFLDKPSGGGLGNPGSKKIWVQPLNQEVQLMEAVLGTAVSAQEMQGPISGGAFCIQTKKENYETNSFHPDPVDLSKHKKGKSKQAASTQRIGTVPYLKAEEEGKFSAYLFPVFDGSPDGTKANQGFRPTADKWDGLYDLPPYPDRVKRDDLVTVGFTIAYFPGSKTLVFNLLFIIVLGHAATPKEVEDEDSGIETDTSDSMEFD</sequence>
<accession>A0AAW0D4M4</accession>
<protein>
    <submittedName>
        <fullName evidence="2">Uncharacterized protein</fullName>
    </submittedName>
</protein>
<keyword evidence="3" id="KW-1185">Reference proteome</keyword>
<feature type="region of interest" description="Disordered" evidence="1">
    <location>
        <begin position="635"/>
        <end position="657"/>
    </location>
</feature>
<organism evidence="2 3">
    <name type="scientific">Paramarasmius palmivorus</name>
    <dbReference type="NCBI Taxonomy" id="297713"/>
    <lineage>
        <taxon>Eukaryota</taxon>
        <taxon>Fungi</taxon>
        <taxon>Dikarya</taxon>
        <taxon>Basidiomycota</taxon>
        <taxon>Agaricomycotina</taxon>
        <taxon>Agaricomycetes</taxon>
        <taxon>Agaricomycetidae</taxon>
        <taxon>Agaricales</taxon>
        <taxon>Marasmiineae</taxon>
        <taxon>Marasmiaceae</taxon>
        <taxon>Paramarasmius</taxon>
    </lineage>
</organism>
<feature type="region of interest" description="Disordered" evidence="1">
    <location>
        <begin position="755"/>
        <end position="774"/>
    </location>
</feature>
<feature type="compositionally biased region" description="Basic and acidic residues" evidence="1">
    <location>
        <begin position="120"/>
        <end position="166"/>
    </location>
</feature>
<comment type="caution">
    <text evidence="2">The sequence shown here is derived from an EMBL/GenBank/DDBJ whole genome shotgun (WGS) entry which is preliminary data.</text>
</comment>
<dbReference type="AlphaFoldDB" id="A0AAW0D4M4"/>
<feature type="compositionally biased region" description="Acidic residues" evidence="1">
    <location>
        <begin position="756"/>
        <end position="774"/>
    </location>
</feature>
<reference evidence="2 3" key="1">
    <citation type="submission" date="2024-01" db="EMBL/GenBank/DDBJ databases">
        <title>A draft genome for a cacao thread blight-causing isolate of Paramarasmius palmivorus.</title>
        <authorList>
            <person name="Baruah I.K."/>
            <person name="Bukari Y."/>
            <person name="Amoako-Attah I."/>
            <person name="Meinhardt L.W."/>
            <person name="Bailey B.A."/>
            <person name="Cohen S.P."/>
        </authorList>
    </citation>
    <scope>NUCLEOTIDE SEQUENCE [LARGE SCALE GENOMIC DNA]</scope>
    <source>
        <strain evidence="2 3">GH-12</strain>
    </source>
</reference>
<dbReference type="Proteomes" id="UP001383192">
    <property type="component" value="Unassembled WGS sequence"/>
</dbReference>
<feature type="compositionally biased region" description="Polar residues" evidence="1">
    <location>
        <begin position="298"/>
        <end position="323"/>
    </location>
</feature>
<gene>
    <name evidence="2" type="ORF">VNI00_006304</name>
</gene>
<evidence type="ECO:0000256" key="1">
    <source>
        <dbReference type="SAM" id="MobiDB-lite"/>
    </source>
</evidence>
<dbReference type="EMBL" id="JAYKXP010000019">
    <property type="protein sequence ID" value="KAK7047538.1"/>
    <property type="molecule type" value="Genomic_DNA"/>
</dbReference>